<comment type="caution">
    <text evidence="2">The sequence shown here is derived from an EMBL/GenBank/DDBJ whole genome shotgun (WGS) entry which is preliminary data.</text>
</comment>
<keyword evidence="3" id="KW-1185">Reference proteome</keyword>
<feature type="region of interest" description="Disordered" evidence="1">
    <location>
        <begin position="1"/>
        <end position="25"/>
    </location>
</feature>
<accession>A0AAE0XN25</accession>
<proteinExistence type="predicted"/>
<evidence type="ECO:0000256" key="1">
    <source>
        <dbReference type="SAM" id="MobiDB-lite"/>
    </source>
</evidence>
<dbReference type="Proteomes" id="UP001283361">
    <property type="component" value="Unassembled WGS sequence"/>
</dbReference>
<feature type="compositionally biased region" description="Basic and acidic residues" evidence="1">
    <location>
        <begin position="1"/>
        <end position="21"/>
    </location>
</feature>
<gene>
    <name evidence="2" type="ORF">RRG08_007461</name>
</gene>
<dbReference type="AlphaFoldDB" id="A0AAE0XN25"/>
<evidence type="ECO:0000313" key="2">
    <source>
        <dbReference type="EMBL" id="KAK3697649.1"/>
    </source>
</evidence>
<reference evidence="2" key="1">
    <citation type="journal article" date="2023" name="G3 (Bethesda)">
        <title>A reference genome for the long-term kleptoplast-retaining sea slug Elysia crispata morphotype clarki.</title>
        <authorList>
            <person name="Eastman K.E."/>
            <person name="Pendleton A.L."/>
            <person name="Shaikh M.A."/>
            <person name="Suttiyut T."/>
            <person name="Ogas R."/>
            <person name="Tomko P."/>
            <person name="Gavelis G."/>
            <person name="Widhalm J.R."/>
            <person name="Wisecaver J.H."/>
        </authorList>
    </citation>
    <scope>NUCLEOTIDE SEQUENCE</scope>
    <source>
        <strain evidence="2">ECLA1</strain>
    </source>
</reference>
<sequence length="71" mass="7950">MCTEIRTEGSDDIGSKSENASRKKTGWSVSTFHRAVAETDTHKHTAGAGMRLTKPKLIWTKSFYVWDFSGN</sequence>
<dbReference type="EMBL" id="JAWDGP010008005">
    <property type="protein sequence ID" value="KAK3697649.1"/>
    <property type="molecule type" value="Genomic_DNA"/>
</dbReference>
<evidence type="ECO:0000313" key="3">
    <source>
        <dbReference type="Proteomes" id="UP001283361"/>
    </source>
</evidence>
<organism evidence="2 3">
    <name type="scientific">Elysia crispata</name>
    <name type="common">lettuce slug</name>
    <dbReference type="NCBI Taxonomy" id="231223"/>
    <lineage>
        <taxon>Eukaryota</taxon>
        <taxon>Metazoa</taxon>
        <taxon>Spiralia</taxon>
        <taxon>Lophotrochozoa</taxon>
        <taxon>Mollusca</taxon>
        <taxon>Gastropoda</taxon>
        <taxon>Heterobranchia</taxon>
        <taxon>Euthyneura</taxon>
        <taxon>Panpulmonata</taxon>
        <taxon>Sacoglossa</taxon>
        <taxon>Placobranchoidea</taxon>
        <taxon>Plakobranchidae</taxon>
        <taxon>Elysia</taxon>
    </lineage>
</organism>
<name>A0AAE0XN25_9GAST</name>
<protein>
    <submittedName>
        <fullName evidence="2">Uncharacterized protein</fullName>
    </submittedName>
</protein>